<evidence type="ECO:0000313" key="2">
    <source>
        <dbReference type="Proteomes" id="UP000613255"/>
    </source>
</evidence>
<proteinExistence type="predicted"/>
<evidence type="ECO:0000313" key="1">
    <source>
        <dbReference type="EMBL" id="MBI6630900.1"/>
    </source>
</evidence>
<reference evidence="1" key="1">
    <citation type="submission" date="2020-12" db="EMBL/GenBank/DDBJ databases">
        <title>Pontibaca salina gen. nov., sp. nov., isolated from marine sediment.</title>
        <authorList>
            <person name="Bo J."/>
            <person name="Wang S."/>
            <person name="Song X."/>
            <person name="Du Z."/>
        </authorList>
    </citation>
    <scope>NUCLEOTIDE SEQUENCE</scope>
    <source>
        <strain evidence="1">S1109L</strain>
    </source>
</reference>
<dbReference type="EMBL" id="JAEIJD010000016">
    <property type="protein sequence ID" value="MBI6630900.1"/>
    <property type="molecule type" value="Genomic_DNA"/>
</dbReference>
<accession>A0A934HUS6</accession>
<dbReference type="RefSeq" id="WP_198686926.1">
    <property type="nucleotide sequence ID" value="NZ_JAEIJD010000016.1"/>
</dbReference>
<sequence>MAFELFIGQGFWRLHAQVSGAFEQAVQSIPIAFQGCHRSARDQELCQNRPFFGCRNHRAIAHLFHCQKIFRVGLGDFSGFGNLLADLGEAILAVAFSLTARQAGTPGEEIFLSVFGERGHRNVPEELDHQIFKGVDISLHRFGWMVLAGLCECLRDEDWCFHEALEILDAMVGQQVAAGMAHIITVENIDFGVVDATLQRHRLSAQIARDRVRQGQSDHLRGFFQELLDIFPVSASCGAAQGTVLGFEPDDAAINLCIAAGFRCALLIKNAGKFSAKHFAQQRLGICRAEGSLSHCVHDVCLLLLVDREQPCGALHGVEREVGAQGQTEK</sequence>
<gene>
    <name evidence="1" type="ORF">JAO82_13530</name>
</gene>
<dbReference type="AlphaFoldDB" id="A0A934HUS6"/>
<name>A0A934HUS6_9RHOB</name>
<dbReference type="Proteomes" id="UP000613255">
    <property type="component" value="Unassembled WGS sequence"/>
</dbReference>
<organism evidence="1 2">
    <name type="scientific">Pontibaca salina</name>
    <dbReference type="NCBI Taxonomy" id="2795731"/>
    <lineage>
        <taxon>Bacteria</taxon>
        <taxon>Pseudomonadati</taxon>
        <taxon>Pseudomonadota</taxon>
        <taxon>Alphaproteobacteria</taxon>
        <taxon>Rhodobacterales</taxon>
        <taxon>Roseobacteraceae</taxon>
        <taxon>Pontibaca</taxon>
    </lineage>
</organism>
<comment type="caution">
    <text evidence="1">The sequence shown here is derived from an EMBL/GenBank/DDBJ whole genome shotgun (WGS) entry which is preliminary data.</text>
</comment>
<protein>
    <submittedName>
        <fullName evidence="1">Uncharacterized protein</fullName>
    </submittedName>
</protein>
<keyword evidence="2" id="KW-1185">Reference proteome</keyword>